<evidence type="ECO:0008006" key="3">
    <source>
        <dbReference type="Google" id="ProtNLM"/>
    </source>
</evidence>
<sequence>MAKELVVVLSVVMVWLRQRRRRNVICLRQQRLLWAVTRALVVILFPTNVRMLELFRQIAAKRRNHVIAACAGKKNVQILVF</sequence>
<gene>
    <name evidence="1" type="ORF">BaRGS_00024245</name>
</gene>
<organism evidence="1 2">
    <name type="scientific">Batillaria attramentaria</name>
    <dbReference type="NCBI Taxonomy" id="370345"/>
    <lineage>
        <taxon>Eukaryota</taxon>
        <taxon>Metazoa</taxon>
        <taxon>Spiralia</taxon>
        <taxon>Lophotrochozoa</taxon>
        <taxon>Mollusca</taxon>
        <taxon>Gastropoda</taxon>
        <taxon>Caenogastropoda</taxon>
        <taxon>Sorbeoconcha</taxon>
        <taxon>Cerithioidea</taxon>
        <taxon>Batillariidae</taxon>
        <taxon>Batillaria</taxon>
    </lineage>
</organism>
<reference evidence="1 2" key="1">
    <citation type="journal article" date="2023" name="Sci. Data">
        <title>Genome assembly of the Korean intertidal mud-creeper Batillaria attramentaria.</title>
        <authorList>
            <person name="Patra A.K."/>
            <person name="Ho P.T."/>
            <person name="Jun S."/>
            <person name="Lee S.J."/>
            <person name="Kim Y."/>
            <person name="Won Y.J."/>
        </authorList>
    </citation>
    <scope>NUCLEOTIDE SEQUENCE [LARGE SCALE GENOMIC DNA]</scope>
    <source>
        <strain evidence="1">Wonlab-2016</strain>
    </source>
</reference>
<evidence type="ECO:0000313" key="1">
    <source>
        <dbReference type="EMBL" id="KAK7484489.1"/>
    </source>
</evidence>
<evidence type="ECO:0000313" key="2">
    <source>
        <dbReference type="Proteomes" id="UP001519460"/>
    </source>
</evidence>
<dbReference type="EMBL" id="JACVVK020000209">
    <property type="protein sequence ID" value="KAK7484489.1"/>
    <property type="molecule type" value="Genomic_DNA"/>
</dbReference>
<accession>A0ABD0KBL5</accession>
<dbReference type="AlphaFoldDB" id="A0ABD0KBL5"/>
<keyword evidence="2" id="KW-1185">Reference proteome</keyword>
<name>A0ABD0KBL5_9CAEN</name>
<comment type="caution">
    <text evidence="1">The sequence shown here is derived from an EMBL/GenBank/DDBJ whole genome shotgun (WGS) entry which is preliminary data.</text>
</comment>
<dbReference type="Proteomes" id="UP001519460">
    <property type="component" value="Unassembled WGS sequence"/>
</dbReference>
<proteinExistence type="predicted"/>
<protein>
    <recommendedName>
        <fullName evidence="3">Secreted protein</fullName>
    </recommendedName>
</protein>